<dbReference type="GO" id="GO:0005886">
    <property type="term" value="C:plasma membrane"/>
    <property type="evidence" value="ECO:0007669"/>
    <property type="project" value="UniProtKB-SubCell"/>
</dbReference>
<keyword evidence="4" id="KW-0997">Cell inner membrane</keyword>
<evidence type="ECO:0000256" key="8">
    <source>
        <dbReference type="RuleBase" id="RU363032"/>
    </source>
</evidence>
<feature type="transmembrane region" description="Helical" evidence="8">
    <location>
        <begin position="12"/>
        <end position="38"/>
    </location>
</feature>
<proteinExistence type="inferred from homology"/>
<dbReference type="CDD" id="cd06261">
    <property type="entry name" value="TM_PBP2"/>
    <property type="match status" value="1"/>
</dbReference>
<feature type="transmembrane region" description="Helical" evidence="8">
    <location>
        <begin position="71"/>
        <end position="93"/>
    </location>
</feature>
<dbReference type="Proteomes" id="UP000216885">
    <property type="component" value="Unassembled WGS sequence"/>
</dbReference>
<feature type="domain" description="ABC transmembrane type-1" evidence="9">
    <location>
        <begin position="69"/>
        <end position="257"/>
    </location>
</feature>
<dbReference type="PANTHER" id="PTHR43357">
    <property type="entry name" value="INNER MEMBRANE ABC TRANSPORTER PERMEASE PROTEIN YDCV"/>
    <property type="match status" value="1"/>
</dbReference>
<dbReference type="Pfam" id="PF00528">
    <property type="entry name" value="BPD_transp_1"/>
    <property type="match status" value="1"/>
</dbReference>
<reference evidence="10 11" key="1">
    <citation type="submission" date="2017-05" db="EMBL/GenBank/DDBJ databases">
        <title>Complete and WGS of Bordetella genogroups.</title>
        <authorList>
            <person name="Spilker T."/>
            <person name="LiPuma J."/>
        </authorList>
    </citation>
    <scope>NUCLEOTIDE SEQUENCE [LARGE SCALE GENOMIC DNA]</scope>
    <source>
        <strain evidence="10 11">AU9919</strain>
    </source>
</reference>
<keyword evidence="3" id="KW-1003">Cell membrane</keyword>
<evidence type="ECO:0000256" key="4">
    <source>
        <dbReference type="ARBA" id="ARBA00022519"/>
    </source>
</evidence>
<evidence type="ECO:0000256" key="6">
    <source>
        <dbReference type="ARBA" id="ARBA00022989"/>
    </source>
</evidence>
<organism evidence="10 11">
    <name type="scientific">Bordetella genomosp. 4</name>
    <dbReference type="NCBI Taxonomy" id="463044"/>
    <lineage>
        <taxon>Bacteria</taxon>
        <taxon>Pseudomonadati</taxon>
        <taxon>Pseudomonadota</taxon>
        <taxon>Betaproteobacteria</taxon>
        <taxon>Burkholderiales</taxon>
        <taxon>Alcaligenaceae</taxon>
        <taxon>Bordetella</taxon>
    </lineage>
</organism>
<comment type="similarity">
    <text evidence="8">Belongs to the binding-protein-dependent transport system permease family.</text>
</comment>
<protein>
    <submittedName>
        <fullName evidence="10">ABC transporter permease</fullName>
    </submittedName>
</protein>
<comment type="subcellular location">
    <subcellularLocation>
        <location evidence="1">Cell inner membrane</location>
        <topology evidence="1">Multi-pass membrane protein</topology>
    </subcellularLocation>
    <subcellularLocation>
        <location evidence="8">Cell membrane</location>
        <topology evidence="8">Multi-pass membrane protein</topology>
    </subcellularLocation>
</comment>
<comment type="caution">
    <text evidence="10">The sequence shown here is derived from an EMBL/GenBank/DDBJ whole genome shotgun (WGS) entry which is preliminary data.</text>
</comment>
<keyword evidence="11" id="KW-1185">Reference proteome</keyword>
<evidence type="ECO:0000313" key="10">
    <source>
        <dbReference type="EMBL" id="OZI54678.1"/>
    </source>
</evidence>
<dbReference type="InterPro" id="IPR035906">
    <property type="entry name" value="MetI-like_sf"/>
</dbReference>
<keyword evidence="5 8" id="KW-0812">Transmembrane</keyword>
<dbReference type="Gene3D" id="1.10.3720.10">
    <property type="entry name" value="MetI-like"/>
    <property type="match status" value="1"/>
</dbReference>
<dbReference type="EMBL" id="NEVQ01000016">
    <property type="protein sequence ID" value="OZI54678.1"/>
    <property type="molecule type" value="Genomic_DNA"/>
</dbReference>
<gene>
    <name evidence="10" type="ORF">CAL20_17050</name>
</gene>
<evidence type="ECO:0000256" key="1">
    <source>
        <dbReference type="ARBA" id="ARBA00004429"/>
    </source>
</evidence>
<evidence type="ECO:0000313" key="11">
    <source>
        <dbReference type="Proteomes" id="UP000216885"/>
    </source>
</evidence>
<feature type="transmembrane region" description="Helical" evidence="8">
    <location>
        <begin position="137"/>
        <end position="160"/>
    </location>
</feature>
<evidence type="ECO:0000259" key="9">
    <source>
        <dbReference type="PROSITE" id="PS50928"/>
    </source>
</evidence>
<keyword evidence="2 8" id="KW-0813">Transport</keyword>
<feature type="transmembrane region" description="Helical" evidence="8">
    <location>
        <begin position="105"/>
        <end position="131"/>
    </location>
</feature>
<evidence type="ECO:0000256" key="2">
    <source>
        <dbReference type="ARBA" id="ARBA00022448"/>
    </source>
</evidence>
<keyword evidence="6 8" id="KW-1133">Transmembrane helix</keyword>
<name>A0A261TY84_9BORD</name>
<dbReference type="GO" id="GO:0055085">
    <property type="term" value="P:transmembrane transport"/>
    <property type="evidence" value="ECO:0007669"/>
    <property type="project" value="InterPro"/>
</dbReference>
<evidence type="ECO:0000256" key="3">
    <source>
        <dbReference type="ARBA" id="ARBA00022475"/>
    </source>
</evidence>
<accession>A0A261TY84</accession>
<dbReference type="PROSITE" id="PS50928">
    <property type="entry name" value="ABC_TM1"/>
    <property type="match status" value="1"/>
</dbReference>
<keyword evidence="7 8" id="KW-0472">Membrane</keyword>
<evidence type="ECO:0000256" key="7">
    <source>
        <dbReference type="ARBA" id="ARBA00023136"/>
    </source>
</evidence>
<feature type="transmembrane region" description="Helical" evidence="8">
    <location>
        <begin position="239"/>
        <end position="261"/>
    </location>
</feature>
<dbReference type="SUPFAM" id="SSF161098">
    <property type="entry name" value="MetI-like"/>
    <property type="match status" value="1"/>
</dbReference>
<feature type="transmembrane region" description="Helical" evidence="8">
    <location>
        <begin position="181"/>
        <end position="206"/>
    </location>
</feature>
<sequence length="273" mass="30051">MKIRSSLPLPLRVAAPALVCLILAFVLLPVVVVTMASFNDKALLTFPPQTWSWRWFIRVFTYADFQHGFRASLIVMFWSSLIALVIGTGLAIAVKRMAFPGKDTLQSILLSPLVIPHFTLGLGLLILVAQFRIDRGYALVILCHVMLVLPFVLRSVYVSMENLDERLEQAAASLGASPLKVLLTVTIPLLAPGLFGGWLFAAIMSFSEFTASLFVTTQNTQTLPVAMYNYVREFADPTLAALSVVYIAVTASLLAFANYFLGLGRVLNIEDNH</sequence>
<evidence type="ECO:0000256" key="5">
    <source>
        <dbReference type="ARBA" id="ARBA00022692"/>
    </source>
</evidence>
<dbReference type="InterPro" id="IPR000515">
    <property type="entry name" value="MetI-like"/>
</dbReference>
<dbReference type="AlphaFoldDB" id="A0A261TY84"/>
<dbReference type="RefSeq" id="WP_094838466.1">
    <property type="nucleotide sequence ID" value="NZ_NEVQ01000016.1"/>
</dbReference>
<dbReference type="PANTHER" id="PTHR43357:SF4">
    <property type="entry name" value="INNER MEMBRANE ABC TRANSPORTER PERMEASE PROTEIN YDCV"/>
    <property type="match status" value="1"/>
</dbReference>